<dbReference type="Pfam" id="PF04710">
    <property type="entry name" value="Pellino_FHA"/>
    <property type="match status" value="1"/>
</dbReference>
<name>A0A3B4B267_9GOBI</name>
<dbReference type="InterPro" id="IPR048334">
    <property type="entry name" value="Pellino_FHA"/>
</dbReference>
<reference evidence="6" key="2">
    <citation type="submission" date="2025-09" db="UniProtKB">
        <authorList>
            <consortium name="Ensembl"/>
        </authorList>
    </citation>
    <scope>IDENTIFICATION</scope>
</reference>
<evidence type="ECO:0000259" key="5">
    <source>
        <dbReference type="Pfam" id="PF20723"/>
    </source>
</evidence>
<dbReference type="STRING" id="409849.ENSPMGP00000023488"/>
<feature type="domain" description="Pellino RING" evidence="5">
    <location>
        <begin position="261"/>
        <end position="398"/>
    </location>
</feature>
<evidence type="ECO:0000256" key="3">
    <source>
        <dbReference type="SAM" id="MobiDB-lite"/>
    </source>
</evidence>
<dbReference type="AlphaFoldDB" id="A0A3B4B267"/>
<evidence type="ECO:0000313" key="7">
    <source>
        <dbReference type="Proteomes" id="UP000261520"/>
    </source>
</evidence>
<dbReference type="PANTHER" id="PTHR12098">
    <property type="entry name" value="E3 UBIQUITIN-PROTEIN LIGASE PELLINO-RELATED"/>
    <property type="match status" value="1"/>
</dbReference>
<keyword evidence="2" id="KW-0597">Phosphoprotein</keyword>
<feature type="domain" description="Pellino FHA" evidence="4">
    <location>
        <begin position="31"/>
        <end position="255"/>
    </location>
</feature>
<organism evidence="6 7">
    <name type="scientific">Periophthalmus magnuspinnatus</name>
    <dbReference type="NCBI Taxonomy" id="409849"/>
    <lineage>
        <taxon>Eukaryota</taxon>
        <taxon>Metazoa</taxon>
        <taxon>Chordata</taxon>
        <taxon>Craniata</taxon>
        <taxon>Vertebrata</taxon>
        <taxon>Euteleostomi</taxon>
        <taxon>Actinopterygii</taxon>
        <taxon>Neopterygii</taxon>
        <taxon>Teleostei</taxon>
        <taxon>Neoteleostei</taxon>
        <taxon>Acanthomorphata</taxon>
        <taxon>Gobiaria</taxon>
        <taxon>Gobiiformes</taxon>
        <taxon>Gobioidei</taxon>
        <taxon>Gobiidae</taxon>
        <taxon>Oxudercinae</taxon>
        <taxon>Periophthalmus</taxon>
    </lineage>
</organism>
<sequence length="400" mass="44514">SPNPVMSSSSPDSRTDPGPDPVIYGQLFHDMYTERMKSRFVLRQREMPNGVRPSTVHPSYTPQAAKVVSSRLQHSISFKVTHKHTVVVEYVPDSNTDLFQIGRSTEPPIDFVVTGADPAAVSRFSCRIVCSRTPPYSARIYAAGFDDSNNIVLGEKAAKWRTADGHMDALTTNGVLVMNPGPGFGSSEPGLWKEVSVCGDIFTLRETRAAQKRGAKVKGESNLLVDGSLVDLCGVMLLWRSTEGLSLSPTDALLESYRQELNSERPQCPVGYYTLSFPSRPPQLDFLKPDQTPGLKLDPKQPWVYMRCGHVHGYLRWGNQCPMCRTNSVCVPLWLGLERGFYVDSEKPTHALAPCGHVCSQRTAEYWSHDVHGFQALCPFCLKPLDTQTPYVQLIFQTPY</sequence>
<proteinExistence type="inferred from homology"/>
<evidence type="ECO:0000313" key="6">
    <source>
        <dbReference type="Ensembl" id="ENSPMGP00000023488.1"/>
    </source>
</evidence>
<dbReference type="PANTHER" id="PTHR12098:SF4">
    <property type="entry name" value="E3 UBIQUITIN-PROTEIN LIGASE PELLINO HOMOLOG 1"/>
    <property type="match status" value="1"/>
</dbReference>
<comment type="similarity">
    <text evidence="1">Belongs to the pellino family.</text>
</comment>
<feature type="region of interest" description="Disordered" evidence="3">
    <location>
        <begin position="1"/>
        <end position="22"/>
    </location>
</feature>
<reference evidence="6" key="1">
    <citation type="submission" date="2025-08" db="UniProtKB">
        <authorList>
            <consortium name="Ensembl"/>
        </authorList>
    </citation>
    <scope>IDENTIFICATION</scope>
</reference>
<dbReference type="GO" id="GO:0061630">
    <property type="term" value="F:ubiquitin protein ligase activity"/>
    <property type="evidence" value="ECO:0007669"/>
    <property type="project" value="InterPro"/>
</dbReference>
<dbReference type="GO" id="GO:0070936">
    <property type="term" value="P:protein K48-linked ubiquitination"/>
    <property type="evidence" value="ECO:0007669"/>
    <property type="project" value="TreeGrafter"/>
</dbReference>
<dbReference type="GO" id="GO:0008592">
    <property type="term" value="P:regulation of Toll signaling pathway"/>
    <property type="evidence" value="ECO:0007669"/>
    <property type="project" value="InterPro"/>
</dbReference>
<keyword evidence="7" id="KW-1185">Reference proteome</keyword>
<feature type="compositionally biased region" description="Polar residues" evidence="3">
    <location>
        <begin position="1"/>
        <end position="12"/>
    </location>
</feature>
<evidence type="ECO:0000259" key="4">
    <source>
        <dbReference type="Pfam" id="PF04710"/>
    </source>
</evidence>
<evidence type="ECO:0000256" key="2">
    <source>
        <dbReference type="ARBA" id="ARBA00022553"/>
    </source>
</evidence>
<dbReference type="InterPro" id="IPR006800">
    <property type="entry name" value="Pellino_fam"/>
</dbReference>
<dbReference type="Proteomes" id="UP000261520">
    <property type="component" value="Unplaced"/>
</dbReference>
<dbReference type="InterPro" id="IPR048335">
    <property type="entry name" value="Pellino_RING"/>
</dbReference>
<evidence type="ECO:0008006" key="8">
    <source>
        <dbReference type="Google" id="ProtNLM"/>
    </source>
</evidence>
<dbReference type="Ensembl" id="ENSPMGT00000025023.1">
    <property type="protein sequence ID" value="ENSPMGP00000023488.1"/>
    <property type="gene ID" value="ENSPMGG00000018989.1"/>
</dbReference>
<evidence type="ECO:0000256" key="1">
    <source>
        <dbReference type="ARBA" id="ARBA00005639"/>
    </source>
</evidence>
<accession>A0A3B4B267</accession>
<dbReference type="Pfam" id="PF20723">
    <property type="entry name" value="Pellino_RING"/>
    <property type="match status" value="1"/>
</dbReference>
<protein>
    <recommendedName>
        <fullName evidence="8">Pellino E3 ubiquitin protein ligase family member 3</fullName>
    </recommendedName>
</protein>